<feature type="region of interest" description="Disordered" evidence="1">
    <location>
        <begin position="63"/>
        <end position="85"/>
    </location>
</feature>
<feature type="region of interest" description="Disordered" evidence="1">
    <location>
        <begin position="173"/>
        <end position="200"/>
    </location>
</feature>
<evidence type="ECO:0000313" key="2">
    <source>
        <dbReference type="EMBL" id="KAJ2898464.1"/>
    </source>
</evidence>
<dbReference type="Proteomes" id="UP001201980">
    <property type="component" value="Unassembled WGS sequence"/>
</dbReference>
<sequence length="275" mass="31163">MCGARGMWLKKKYGTRHFKNQEIHFENSESVRRHRTSASGGQNGIFWGVYNIHCWEDPGRGQLSRLDNPPTIPDTLPPEQYPPSSVSSRVATSVSPWCVPSEPGWRKPHLLAAHLGLKSRQAFLNADPPLFDFFRLAGKTGSVLFGPGILLSRRPINHLLHLRNALCENQQLSKERQEEEEGEELEEEKETGTRRRNLVEQGGVEQIPNFVTLYNILLREHPQANKQPPDHYTVFGAIPPQRGPSPDQPKPSRASSCYRTTCKGYMWDAEDCMAL</sequence>
<gene>
    <name evidence="2" type="ORF">MKZ38_003918</name>
</gene>
<feature type="compositionally biased region" description="Pro residues" evidence="1">
    <location>
        <begin position="70"/>
        <end position="81"/>
    </location>
</feature>
<feature type="compositionally biased region" description="Acidic residues" evidence="1">
    <location>
        <begin position="178"/>
        <end position="189"/>
    </location>
</feature>
<accession>A0AAD5RM01</accession>
<comment type="caution">
    <text evidence="2">The sequence shown here is derived from an EMBL/GenBank/DDBJ whole genome shotgun (WGS) entry which is preliminary data.</text>
</comment>
<keyword evidence="3" id="KW-1185">Reference proteome</keyword>
<feature type="region of interest" description="Disordered" evidence="1">
    <location>
        <begin position="224"/>
        <end position="256"/>
    </location>
</feature>
<dbReference type="EMBL" id="JAKWBI020000230">
    <property type="protein sequence ID" value="KAJ2898464.1"/>
    <property type="molecule type" value="Genomic_DNA"/>
</dbReference>
<reference evidence="2" key="1">
    <citation type="submission" date="2022-07" db="EMBL/GenBank/DDBJ databases">
        <title>Draft genome sequence of Zalerion maritima ATCC 34329, a (micro)plastics degrading marine fungus.</title>
        <authorList>
            <person name="Paco A."/>
            <person name="Goncalves M.F.M."/>
            <person name="Rocha-Santos T.A.P."/>
            <person name="Alves A."/>
        </authorList>
    </citation>
    <scope>NUCLEOTIDE SEQUENCE</scope>
    <source>
        <strain evidence="2">ATCC 34329</strain>
    </source>
</reference>
<evidence type="ECO:0000256" key="1">
    <source>
        <dbReference type="SAM" id="MobiDB-lite"/>
    </source>
</evidence>
<proteinExistence type="predicted"/>
<name>A0AAD5RM01_9PEZI</name>
<organism evidence="2 3">
    <name type="scientific">Zalerion maritima</name>
    <dbReference type="NCBI Taxonomy" id="339359"/>
    <lineage>
        <taxon>Eukaryota</taxon>
        <taxon>Fungi</taxon>
        <taxon>Dikarya</taxon>
        <taxon>Ascomycota</taxon>
        <taxon>Pezizomycotina</taxon>
        <taxon>Sordariomycetes</taxon>
        <taxon>Lulworthiomycetidae</taxon>
        <taxon>Lulworthiales</taxon>
        <taxon>Lulworthiaceae</taxon>
        <taxon>Zalerion</taxon>
    </lineage>
</organism>
<protein>
    <submittedName>
        <fullName evidence="2">Uncharacterized protein</fullName>
    </submittedName>
</protein>
<evidence type="ECO:0000313" key="3">
    <source>
        <dbReference type="Proteomes" id="UP001201980"/>
    </source>
</evidence>
<dbReference type="AlphaFoldDB" id="A0AAD5RM01"/>